<evidence type="ECO:0000256" key="2">
    <source>
        <dbReference type="SAM" id="MobiDB-lite"/>
    </source>
</evidence>
<reference evidence="3 4" key="1">
    <citation type="submission" date="2024-01" db="EMBL/GenBank/DDBJ databases">
        <title>The complete chloroplast genome sequence of Lithospermum erythrorhizon: insights into the phylogenetic relationship among Boraginaceae species and the maternal lineages of purple gromwells.</title>
        <authorList>
            <person name="Okada T."/>
            <person name="Watanabe K."/>
        </authorList>
    </citation>
    <scope>NUCLEOTIDE SEQUENCE [LARGE SCALE GENOMIC DNA]</scope>
</reference>
<dbReference type="AlphaFoldDB" id="A0AAV3QJU5"/>
<comment type="caution">
    <text evidence="3">The sequence shown here is derived from an EMBL/GenBank/DDBJ whole genome shotgun (WGS) entry which is preliminary data.</text>
</comment>
<dbReference type="EMBL" id="BAABME010004903">
    <property type="protein sequence ID" value="GAA0163958.1"/>
    <property type="molecule type" value="Genomic_DNA"/>
</dbReference>
<evidence type="ECO:0000256" key="1">
    <source>
        <dbReference type="SAM" id="Coils"/>
    </source>
</evidence>
<name>A0AAV3QJU5_LITER</name>
<feature type="region of interest" description="Disordered" evidence="2">
    <location>
        <begin position="54"/>
        <end position="123"/>
    </location>
</feature>
<evidence type="ECO:0000313" key="4">
    <source>
        <dbReference type="Proteomes" id="UP001454036"/>
    </source>
</evidence>
<feature type="coiled-coil region" evidence="1">
    <location>
        <begin position="294"/>
        <end position="321"/>
    </location>
</feature>
<gene>
    <name evidence="3" type="ORF">LIER_19704</name>
</gene>
<evidence type="ECO:0000313" key="3">
    <source>
        <dbReference type="EMBL" id="GAA0163958.1"/>
    </source>
</evidence>
<proteinExistence type="predicted"/>
<feature type="compositionally biased region" description="Acidic residues" evidence="2">
    <location>
        <begin position="78"/>
        <end position="92"/>
    </location>
</feature>
<feature type="region of interest" description="Disordered" evidence="2">
    <location>
        <begin position="194"/>
        <end position="246"/>
    </location>
</feature>
<sequence>MESKKPSLVKDVMPSANTALVEKTLNEVQLARLVASHGGNNLLDDPDADINKVSKTAKRKAEGVERSKAVSKESNAPIEDEGVEGEKEEAVDDPCIKDSQTLGGSIGRQLGASSSKDAFPDEVPSQFSIDYTALNPEASEETTAQLKNLVEGFPKPFPLKKLCDPDVIIKAGLCQGEDKFKGISLGVKERKCPYPQQGELQDHRHREGVGQPTSGSEESCRPKKSKANEPSPTVTPPASVTPGLTSQEVESVPFEILPRTSLRFFPLGLSEHSLDESLRFREATKAGYPMFLKLQKATADVEELEREKSSFGNLLRQMREERDSAIAEKNKEIR</sequence>
<organism evidence="3 4">
    <name type="scientific">Lithospermum erythrorhizon</name>
    <name type="common">Purple gromwell</name>
    <name type="synonym">Lithospermum officinale var. erythrorhizon</name>
    <dbReference type="NCBI Taxonomy" id="34254"/>
    <lineage>
        <taxon>Eukaryota</taxon>
        <taxon>Viridiplantae</taxon>
        <taxon>Streptophyta</taxon>
        <taxon>Embryophyta</taxon>
        <taxon>Tracheophyta</taxon>
        <taxon>Spermatophyta</taxon>
        <taxon>Magnoliopsida</taxon>
        <taxon>eudicotyledons</taxon>
        <taxon>Gunneridae</taxon>
        <taxon>Pentapetalae</taxon>
        <taxon>asterids</taxon>
        <taxon>lamiids</taxon>
        <taxon>Boraginales</taxon>
        <taxon>Boraginaceae</taxon>
        <taxon>Boraginoideae</taxon>
        <taxon>Lithospermeae</taxon>
        <taxon>Lithospermum</taxon>
    </lineage>
</organism>
<dbReference type="Proteomes" id="UP001454036">
    <property type="component" value="Unassembled WGS sequence"/>
</dbReference>
<keyword evidence="4" id="KW-1185">Reference proteome</keyword>
<keyword evidence="1" id="KW-0175">Coiled coil</keyword>
<feature type="compositionally biased region" description="Low complexity" evidence="2">
    <location>
        <begin position="230"/>
        <end position="242"/>
    </location>
</feature>
<accession>A0AAV3QJU5</accession>
<protein>
    <submittedName>
        <fullName evidence="3">Uncharacterized protein</fullName>
    </submittedName>
</protein>
<feature type="compositionally biased region" description="Basic and acidic residues" evidence="2">
    <location>
        <begin position="59"/>
        <end position="71"/>
    </location>
</feature>